<comment type="function">
    <text evidence="8">DNA-dependent RNA polymerase catalyzes the transcription of DNA into RNA using the four ribonucleoside triphosphates as substrates. Specific peripheric component of RNA polymerase III which synthesizes small RNAs, such as 5S rRNA and tRNAs.</text>
</comment>
<keyword evidence="3 8" id="KW-0240">DNA-directed RNA polymerase</keyword>
<comment type="subcellular location">
    <subcellularLocation>
        <location evidence="1 8">Nucleus</location>
    </subcellularLocation>
</comment>
<dbReference type="Proteomes" id="UP000233060">
    <property type="component" value="Unassembled WGS sequence"/>
</dbReference>
<reference evidence="9" key="1">
    <citation type="submission" date="2025-08" db="UniProtKB">
        <authorList>
            <consortium name="Ensembl"/>
        </authorList>
    </citation>
    <scope>IDENTIFICATION</scope>
</reference>
<dbReference type="GO" id="GO:0005737">
    <property type="term" value="C:cytoplasm"/>
    <property type="evidence" value="ECO:0007669"/>
    <property type="project" value="UniProtKB-ARBA"/>
</dbReference>
<evidence type="ECO:0000313" key="9">
    <source>
        <dbReference type="Ensembl" id="ENSCATP00000006284.1"/>
    </source>
</evidence>
<dbReference type="GeneTree" id="ENSGT00390000009679"/>
<reference evidence="9" key="2">
    <citation type="submission" date="2025-09" db="UniProtKB">
        <authorList>
            <consortium name="Ensembl"/>
        </authorList>
    </citation>
    <scope>IDENTIFICATION</scope>
</reference>
<evidence type="ECO:0000256" key="8">
    <source>
        <dbReference type="PIRNR" id="PIRNR028763"/>
    </source>
</evidence>
<keyword evidence="10" id="KW-1185">Reference proteome</keyword>
<dbReference type="Ensembl" id="ENSCATT00000022769.1">
    <property type="protein sequence ID" value="ENSCATP00000006284.1"/>
    <property type="gene ID" value="ENSCATG00000019507.1"/>
</dbReference>
<evidence type="ECO:0000256" key="5">
    <source>
        <dbReference type="ARBA" id="ARBA00023242"/>
    </source>
</evidence>
<dbReference type="Gene3D" id="1.10.10.10">
    <property type="entry name" value="Winged helix-like DNA-binding domain superfamily/Winged helix DNA-binding domain"/>
    <property type="match status" value="2"/>
</dbReference>
<keyword evidence="5 8" id="KW-0539">Nucleus</keyword>
<sequence length="314" mass="35501">MAEVKVKVQPPDADPVEIENRIIELCHQFPHGITDQVIQNEMPHIEAQQRAVAINRLLSMGQLDLLRSNTGLLYRIKDSQNAGGIKLKIHENIAQLILLYFLIGIWSRDIRYKSNLPLTEINKILKNLESKKLIKAVKSVAASKKKVYMLYNLQPDRSVTGGAWYSDQDFESEFVEVLNQQCFKFLQSKAETARESKQNPMIQRNSSFASSHEVWKYICELGISKVELSMEDIETILNTLIYDGKVEMTIIAAKEGTVGSVDGHMKLYRAVSPIIPPTGLVRAPCGLCPVFDDCHEGGEISPSNCIYMTEWLEF</sequence>
<evidence type="ECO:0000313" key="10">
    <source>
        <dbReference type="Proteomes" id="UP000233060"/>
    </source>
</evidence>
<dbReference type="InterPro" id="IPR036388">
    <property type="entry name" value="WH-like_DNA-bd_sf"/>
</dbReference>
<protein>
    <recommendedName>
        <fullName evidence="7 8">DNA-directed RNA polymerase III subunit RPC6</fullName>
        <shortName evidence="8">RNA polymerase III subunit C6</shortName>
    </recommendedName>
</protein>
<accession>A0A2K5L005</accession>
<dbReference type="GO" id="GO:0005666">
    <property type="term" value="C:RNA polymerase III complex"/>
    <property type="evidence" value="ECO:0007669"/>
    <property type="project" value="UniProtKB-UniRule"/>
</dbReference>
<comment type="similarity">
    <text evidence="2 8">Belongs to the eukaryotic RPC34/RPC39 RNA polymerase subunit family.</text>
</comment>
<dbReference type="Pfam" id="PF05158">
    <property type="entry name" value="RNA_pol_Rpc34"/>
    <property type="match status" value="1"/>
</dbReference>
<gene>
    <name evidence="9" type="primary">POLR3F</name>
</gene>
<proteinExistence type="inferred from homology"/>
<dbReference type="FunFam" id="1.10.10.10:FF:000116">
    <property type="entry name" value="DNA-directed RNA polymerase III subunit RPC6"/>
    <property type="match status" value="1"/>
</dbReference>
<dbReference type="FunFam" id="1.10.10.10:FF:000237">
    <property type="entry name" value="DNA-directed RNA polymerase III subunit RPC6"/>
    <property type="match status" value="1"/>
</dbReference>
<comment type="subunit">
    <text evidence="6">Component of the RNA polymerase III complex consisting of 17 subunits: a ten-subunit horseshoe-shaped catalytic core composed of POLR3A/RPC1, POLR3B/RPC2, POLR1C/RPAC1, POLR1D/RPAC2, POLR3K/RPC10, POLR2E/RPABC1, POLR2F/RPABC2, POLR2H/RPABC3, POLR2K/RPABC4 and POLR2L/RPABC5; a mobile stalk composed of two subunits POLR3H/RPC8 and CRCP/RPC9, protruding from the core and functioning primarily in transcription initiation; and additional subunits homologous to general transcription factors of the RNA polymerase II machinery, POLR3C/RPC3-POLR3F/RPC6-POLR3G/RPC7 heterotrimer required for transcription initiation and POLR3D/RPC4-POLR3E/RPC5 heterodimer involved in both transcription initiation and termination. Directly interacts with POLR3C. Interacts with TBP and TFIIIB90 and GTF3C4. Interacts with MAF1. As part of the RNA polymerase III complex, interacts with PKP2.</text>
</comment>
<dbReference type="InterPro" id="IPR016049">
    <property type="entry name" value="RNA_pol_Rpc34-like"/>
</dbReference>
<evidence type="ECO:0000256" key="6">
    <source>
        <dbReference type="ARBA" id="ARBA00064086"/>
    </source>
</evidence>
<dbReference type="GO" id="GO:0005654">
    <property type="term" value="C:nucleoplasm"/>
    <property type="evidence" value="ECO:0007669"/>
    <property type="project" value="UniProtKB-ARBA"/>
</dbReference>
<evidence type="ECO:0000256" key="3">
    <source>
        <dbReference type="ARBA" id="ARBA00022478"/>
    </source>
</evidence>
<keyword evidence="4 8" id="KW-0804">Transcription</keyword>
<dbReference type="AlphaFoldDB" id="A0A2K5L005"/>
<dbReference type="PANTHER" id="PTHR12780">
    <property type="entry name" value="RNA POLYMERASE III DNA DIRECTED , 39KD SUBUNIT-RELATED"/>
    <property type="match status" value="1"/>
</dbReference>
<dbReference type="Bgee" id="ENSCATG00000019507">
    <property type="expression patterns" value="Expressed in skeletal muscle tissue and 12 other cell types or tissues"/>
</dbReference>
<dbReference type="GO" id="GO:0006383">
    <property type="term" value="P:transcription by RNA polymerase III"/>
    <property type="evidence" value="ECO:0007669"/>
    <property type="project" value="UniProtKB-UniRule"/>
</dbReference>
<evidence type="ECO:0000256" key="7">
    <source>
        <dbReference type="ARBA" id="ARBA00072525"/>
    </source>
</evidence>
<evidence type="ECO:0000256" key="4">
    <source>
        <dbReference type="ARBA" id="ARBA00023163"/>
    </source>
</evidence>
<organism evidence="9 10">
    <name type="scientific">Cercocebus atys</name>
    <name type="common">Sooty mangabey</name>
    <name type="synonym">Cercocebus torquatus atys</name>
    <dbReference type="NCBI Taxonomy" id="9531"/>
    <lineage>
        <taxon>Eukaryota</taxon>
        <taxon>Metazoa</taxon>
        <taxon>Chordata</taxon>
        <taxon>Craniata</taxon>
        <taxon>Vertebrata</taxon>
        <taxon>Euteleostomi</taxon>
        <taxon>Mammalia</taxon>
        <taxon>Eutheria</taxon>
        <taxon>Euarchontoglires</taxon>
        <taxon>Primates</taxon>
        <taxon>Haplorrhini</taxon>
        <taxon>Catarrhini</taxon>
        <taxon>Cercopithecidae</taxon>
        <taxon>Cercopithecinae</taxon>
        <taxon>Cercocebus</taxon>
    </lineage>
</organism>
<dbReference type="SMR" id="A0A2K5L005"/>
<dbReference type="InterPro" id="IPR036390">
    <property type="entry name" value="WH_DNA-bd_sf"/>
</dbReference>
<dbReference type="InterPro" id="IPR007832">
    <property type="entry name" value="RNA_pol_Rpc34"/>
</dbReference>
<dbReference type="PIRSF" id="PIRSF028763">
    <property type="entry name" value="RNA_pol_Rpc34"/>
    <property type="match status" value="1"/>
</dbReference>
<evidence type="ECO:0000256" key="2">
    <source>
        <dbReference type="ARBA" id="ARBA00011038"/>
    </source>
</evidence>
<name>A0A2K5L005_CERAT</name>
<dbReference type="SUPFAM" id="SSF46785">
    <property type="entry name" value="Winged helix' DNA-binding domain"/>
    <property type="match status" value="2"/>
</dbReference>
<evidence type="ECO:0000256" key="1">
    <source>
        <dbReference type="ARBA" id="ARBA00004123"/>
    </source>
</evidence>